<dbReference type="Gene3D" id="1.10.287.110">
    <property type="entry name" value="DnaJ domain"/>
    <property type="match status" value="1"/>
</dbReference>
<organism evidence="1 2">
    <name type="scientific">Stegodyphus mimosarum</name>
    <name type="common">African social velvet spider</name>
    <dbReference type="NCBI Taxonomy" id="407821"/>
    <lineage>
        <taxon>Eukaryota</taxon>
        <taxon>Metazoa</taxon>
        <taxon>Ecdysozoa</taxon>
        <taxon>Arthropoda</taxon>
        <taxon>Chelicerata</taxon>
        <taxon>Arachnida</taxon>
        <taxon>Araneae</taxon>
        <taxon>Araneomorphae</taxon>
        <taxon>Entelegynae</taxon>
        <taxon>Eresoidea</taxon>
        <taxon>Eresidae</taxon>
        <taxon>Stegodyphus</taxon>
    </lineage>
</organism>
<dbReference type="AlphaFoldDB" id="A0A087V165"/>
<dbReference type="STRING" id="407821.A0A087V165"/>
<gene>
    <name evidence="1" type="ORF">X975_11261</name>
</gene>
<feature type="non-terminal residue" evidence="1">
    <location>
        <position position="150"/>
    </location>
</feature>
<keyword evidence="2" id="KW-1185">Reference proteome</keyword>
<accession>A0A087V165</accession>
<reference evidence="1 2" key="1">
    <citation type="submission" date="2013-11" db="EMBL/GenBank/DDBJ databases">
        <title>Genome sequencing of Stegodyphus mimosarum.</title>
        <authorList>
            <person name="Bechsgaard J."/>
        </authorList>
    </citation>
    <scope>NUCLEOTIDE SEQUENCE [LARGE SCALE GENOMIC DNA]</scope>
</reference>
<evidence type="ECO:0000313" key="2">
    <source>
        <dbReference type="Proteomes" id="UP000054359"/>
    </source>
</evidence>
<dbReference type="GO" id="GO:0005739">
    <property type="term" value="C:mitochondrion"/>
    <property type="evidence" value="ECO:0007669"/>
    <property type="project" value="TreeGrafter"/>
</dbReference>
<protein>
    <recommendedName>
        <fullName evidence="3">J domain-containing protein</fullName>
    </recommendedName>
</protein>
<dbReference type="InterPro" id="IPR004640">
    <property type="entry name" value="HscB"/>
</dbReference>
<dbReference type="GO" id="GO:0001671">
    <property type="term" value="F:ATPase activator activity"/>
    <property type="evidence" value="ECO:0007669"/>
    <property type="project" value="InterPro"/>
</dbReference>
<dbReference type="GO" id="GO:0044571">
    <property type="term" value="P:[2Fe-2S] cluster assembly"/>
    <property type="evidence" value="ECO:0007669"/>
    <property type="project" value="InterPro"/>
</dbReference>
<name>A0A087V165_STEMI</name>
<sequence length="150" mass="17689">MNTILNKWGNKFAVLKVHHLWKMPSENRLFKIMKRCFVVVVNDSCFTPFGYRSCNRKFLELTSSAVHFWSTHAVRLLNVSKNRCWKCNAVVIERDLVCMSCGCVLEPRQKLNHFEVFKETPHFDIDVNNLTVKFRRLQTLLHPDKFASRS</sequence>
<dbReference type="GO" id="GO:0051087">
    <property type="term" value="F:protein-folding chaperone binding"/>
    <property type="evidence" value="ECO:0007669"/>
    <property type="project" value="InterPro"/>
</dbReference>
<proteinExistence type="predicted"/>
<dbReference type="Proteomes" id="UP000054359">
    <property type="component" value="Unassembled WGS sequence"/>
</dbReference>
<evidence type="ECO:0000313" key="1">
    <source>
        <dbReference type="EMBL" id="KFM83354.1"/>
    </source>
</evidence>
<dbReference type="OrthoDB" id="448954at2759"/>
<dbReference type="SUPFAM" id="SSF46565">
    <property type="entry name" value="Chaperone J-domain"/>
    <property type="match status" value="1"/>
</dbReference>
<evidence type="ECO:0008006" key="3">
    <source>
        <dbReference type="Google" id="ProtNLM"/>
    </source>
</evidence>
<dbReference type="PANTHER" id="PTHR14021:SF15">
    <property type="entry name" value="IRON-SULFUR CLUSTER CO-CHAPERONE PROTEIN HSCB"/>
    <property type="match status" value="1"/>
</dbReference>
<dbReference type="InterPro" id="IPR036869">
    <property type="entry name" value="J_dom_sf"/>
</dbReference>
<dbReference type="PANTHER" id="PTHR14021">
    <property type="entry name" value="IRON-SULFUR CLUSTER CO-CHAPERONE PROTEIN HSCB"/>
    <property type="match status" value="1"/>
</dbReference>
<dbReference type="EMBL" id="KL818604">
    <property type="protein sequence ID" value="KFM83354.1"/>
    <property type="molecule type" value="Genomic_DNA"/>
</dbReference>